<evidence type="ECO:0000256" key="9">
    <source>
        <dbReference type="ARBA" id="ARBA00022737"/>
    </source>
</evidence>
<keyword evidence="5" id="KW-0433">Leucine-rich repeat</keyword>
<dbReference type="PROSITE" id="PS50011">
    <property type="entry name" value="PROTEIN_KINASE_DOM"/>
    <property type="match status" value="1"/>
</dbReference>
<keyword evidence="14 20" id="KW-0472">Membrane</keyword>
<keyword evidence="4" id="KW-0597">Phosphoprotein</keyword>
<keyword evidence="16" id="KW-0325">Glycoprotein</keyword>
<evidence type="ECO:0000256" key="11">
    <source>
        <dbReference type="ARBA" id="ARBA00022777"/>
    </source>
</evidence>
<dbReference type="Pfam" id="PF00069">
    <property type="entry name" value="Pkinase"/>
    <property type="match status" value="1"/>
</dbReference>
<evidence type="ECO:0000256" key="20">
    <source>
        <dbReference type="SAM" id="Phobius"/>
    </source>
</evidence>
<evidence type="ECO:0000256" key="4">
    <source>
        <dbReference type="ARBA" id="ARBA00022553"/>
    </source>
</evidence>
<reference evidence="22" key="1">
    <citation type="submission" date="2021-01" db="EMBL/GenBank/DDBJ databases">
        <authorList>
            <person name="Lovell J.T."/>
            <person name="Bentley N."/>
            <person name="Bhattarai G."/>
            <person name="Jenkins J.W."/>
            <person name="Sreedasyam A."/>
            <person name="Alarcon Y."/>
            <person name="Bock C."/>
            <person name="Boston L."/>
            <person name="Carlson J."/>
            <person name="Cervantes K."/>
            <person name="Clermont K."/>
            <person name="Krom N."/>
            <person name="Kubenka K."/>
            <person name="Mamidi S."/>
            <person name="Mattison C."/>
            <person name="Monteros M."/>
            <person name="Pisani C."/>
            <person name="Plott C."/>
            <person name="Rajasekar S."/>
            <person name="Rhein H.S."/>
            <person name="Rohla C."/>
            <person name="Song M."/>
            <person name="Hilaire R.S."/>
            <person name="Shu S."/>
            <person name="Wells L."/>
            <person name="Wang X."/>
            <person name="Webber J."/>
            <person name="Heerema R.J."/>
            <person name="Klein P."/>
            <person name="Conner P."/>
            <person name="Grauke L."/>
            <person name="Grimwood J."/>
            <person name="Schmutz J."/>
            <person name="Randall J.J."/>
        </authorList>
    </citation>
    <scope>NUCLEOTIDE SEQUENCE</scope>
    <source>
        <tissue evidence="22">Leaf</tissue>
    </source>
</reference>
<dbReference type="EC" id="2.7.11.1" evidence="2"/>
<dbReference type="InterPro" id="IPR051420">
    <property type="entry name" value="Ser_Thr_Kinases_DiverseReg"/>
</dbReference>
<comment type="caution">
    <text evidence="22">The sequence shown here is derived from an EMBL/GenBank/DDBJ whole genome shotgun (WGS) entry which is preliminary data.</text>
</comment>
<dbReference type="FunFam" id="3.30.200.20:FF:000309">
    <property type="entry name" value="Leucine-rich repeat receptor protein kinase MSP1"/>
    <property type="match status" value="1"/>
</dbReference>
<dbReference type="AlphaFoldDB" id="A0A922J8C8"/>
<name>A0A922J8C8_CARIL</name>
<evidence type="ECO:0000259" key="21">
    <source>
        <dbReference type="PROSITE" id="PS50011"/>
    </source>
</evidence>
<keyword evidence="7 20" id="KW-0812">Transmembrane</keyword>
<protein>
    <recommendedName>
        <fullName evidence="2">non-specific serine/threonine protein kinase</fullName>
        <ecNumber evidence="2">2.7.11.1</ecNumber>
    </recommendedName>
</protein>
<evidence type="ECO:0000256" key="13">
    <source>
        <dbReference type="ARBA" id="ARBA00022989"/>
    </source>
</evidence>
<evidence type="ECO:0000256" key="19">
    <source>
        <dbReference type="PROSITE-ProRule" id="PRU10141"/>
    </source>
</evidence>
<evidence type="ECO:0000256" key="14">
    <source>
        <dbReference type="ARBA" id="ARBA00023136"/>
    </source>
</evidence>
<keyword evidence="15" id="KW-0675">Receptor</keyword>
<feature type="transmembrane region" description="Helical" evidence="20">
    <location>
        <begin position="175"/>
        <end position="194"/>
    </location>
</feature>
<comment type="subcellular location">
    <subcellularLocation>
        <location evidence="1">Membrane</location>
        <topology evidence="1">Single-pass type I membrane protein</topology>
    </subcellularLocation>
</comment>
<evidence type="ECO:0000256" key="7">
    <source>
        <dbReference type="ARBA" id="ARBA00022692"/>
    </source>
</evidence>
<keyword evidence="3" id="KW-0723">Serine/threonine-protein kinase</keyword>
<feature type="domain" description="Protein kinase" evidence="21">
    <location>
        <begin position="235"/>
        <end position="440"/>
    </location>
</feature>
<evidence type="ECO:0000256" key="2">
    <source>
        <dbReference type="ARBA" id="ARBA00012513"/>
    </source>
</evidence>
<evidence type="ECO:0000256" key="18">
    <source>
        <dbReference type="ARBA" id="ARBA00048679"/>
    </source>
</evidence>
<comment type="catalytic activity">
    <reaction evidence="17">
        <text>L-threonyl-[protein] + ATP = O-phospho-L-threonyl-[protein] + ADP + H(+)</text>
        <dbReference type="Rhea" id="RHEA:46608"/>
        <dbReference type="Rhea" id="RHEA-COMP:11060"/>
        <dbReference type="Rhea" id="RHEA-COMP:11605"/>
        <dbReference type="ChEBI" id="CHEBI:15378"/>
        <dbReference type="ChEBI" id="CHEBI:30013"/>
        <dbReference type="ChEBI" id="CHEBI:30616"/>
        <dbReference type="ChEBI" id="CHEBI:61977"/>
        <dbReference type="ChEBI" id="CHEBI:456216"/>
        <dbReference type="EC" id="2.7.11.1"/>
    </reaction>
</comment>
<dbReference type="GO" id="GO:0016020">
    <property type="term" value="C:membrane"/>
    <property type="evidence" value="ECO:0007669"/>
    <property type="project" value="UniProtKB-SubCell"/>
</dbReference>
<dbReference type="InterPro" id="IPR000719">
    <property type="entry name" value="Prot_kinase_dom"/>
</dbReference>
<evidence type="ECO:0000256" key="8">
    <source>
        <dbReference type="ARBA" id="ARBA00022729"/>
    </source>
</evidence>
<evidence type="ECO:0000256" key="1">
    <source>
        <dbReference type="ARBA" id="ARBA00004479"/>
    </source>
</evidence>
<keyword evidence="8" id="KW-0732">Signal</keyword>
<keyword evidence="6" id="KW-0808">Transferase</keyword>
<evidence type="ECO:0000256" key="17">
    <source>
        <dbReference type="ARBA" id="ARBA00047899"/>
    </source>
</evidence>
<dbReference type="PROSITE" id="PS00109">
    <property type="entry name" value="PROTEIN_KINASE_TYR"/>
    <property type="match status" value="1"/>
</dbReference>
<evidence type="ECO:0000256" key="5">
    <source>
        <dbReference type="ARBA" id="ARBA00022614"/>
    </source>
</evidence>
<dbReference type="FunFam" id="3.80.10.10:FF:000383">
    <property type="entry name" value="Leucine-rich repeat receptor protein kinase EMS1"/>
    <property type="match status" value="1"/>
</dbReference>
<evidence type="ECO:0000313" key="23">
    <source>
        <dbReference type="Proteomes" id="UP000811246"/>
    </source>
</evidence>
<dbReference type="PANTHER" id="PTHR48005:SF16">
    <property type="entry name" value="MDIS1-INTERACTING RECEPTOR LIKE KINASE 2-LIKE ISOFORM X1"/>
    <property type="match status" value="1"/>
</dbReference>
<comment type="catalytic activity">
    <reaction evidence="18">
        <text>L-seryl-[protein] + ATP = O-phospho-L-seryl-[protein] + ADP + H(+)</text>
        <dbReference type="Rhea" id="RHEA:17989"/>
        <dbReference type="Rhea" id="RHEA-COMP:9863"/>
        <dbReference type="Rhea" id="RHEA-COMP:11604"/>
        <dbReference type="ChEBI" id="CHEBI:15378"/>
        <dbReference type="ChEBI" id="CHEBI:29999"/>
        <dbReference type="ChEBI" id="CHEBI:30616"/>
        <dbReference type="ChEBI" id="CHEBI:83421"/>
        <dbReference type="ChEBI" id="CHEBI:456216"/>
        <dbReference type="EC" id="2.7.11.1"/>
    </reaction>
</comment>
<evidence type="ECO:0000256" key="6">
    <source>
        <dbReference type="ARBA" id="ARBA00022679"/>
    </source>
</evidence>
<evidence type="ECO:0000256" key="10">
    <source>
        <dbReference type="ARBA" id="ARBA00022741"/>
    </source>
</evidence>
<evidence type="ECO:0000256" key="15">
    <source>
        <dbReference type="ARBA" id="ARBA00023170"/>
    </source>
</evidence>
<proteinExistence type="predicted"/>
<accession>A0A922J8C8</accession>
<dbReference type="InterPro" id="IPR017441">
    <property type="entry name" value="Protein_kinase_ATP_BS"/>
</dbReference>
<dbReference type="PANTHER" id="PTHR48005">
    <property type="entry name" value="LEUCINE RICH REPEAT KINASE 2"/>
    <property type="match status" value="1"/>
</dbReference>
<organism evidence="22 23">
    <name type="scientific">Carya illinoinensis</name>
    <name type="common">Pecan</name>
    <dbReference type="NCBI Taxonomy" id="32201"/>
    <lineage>
        <taxon>Eukaryota</taxon>
        <taxon>Viridiplantae</taxon>
        <taxon>Streptophyta</taxon>
        <taxon>Embryophyta</taxon>
        <taxon>Tracheophyta</taxon>
        <taxon>Spermatophyta</taxon>
        <taxon>Magnoliopsida</taxon>
        <taxon>eudicotyledons</taxon>
        <taxon>Gunneridae</taxon>
        <taxon>Pentapetalae</taxon>
        <taxon>rosids</taxon>
        <taxon>fabids</taxon>
        <taxon>Fagales</taxon>
        <taxon>Juglandaceae</taxon>
        <taxon>Carya</taxon>
    </lineage>
</organism>
<dbReference type="InterPro" id="IPR008266">
    <property type="entry name" value="Tyr_kinase_AS"/>
</dbReference>
<dbReference type="Pfam" id="PF00560">
    <property type="entry name" value="LRR_1"/>
    <property type="match status" value="5"/>
</dbReference>
<dbReference type="GO" id="GO:0005524">
    <property type="term" value="F:ATP binding"/>
    <property type="evidence" value="ECO:0007669"/>
    <property type="project" value="UniProtKB-UniRule"/>
</dbReference>
<dbReference type="PROSITE" id="PS00107">
    <property type="entry name" value="PROTEIN_KINASE_ATP"/>
    <property type="match status" value="1"/>
</dbReference>
<keyword evidence="9" id="KW-0677">Repeat</keyword>
<evidence type="ECO:0000256" key="16">
    <source>
        <dbReference type="ARBA" id="ARBA00023180"/>
    </source>
</evidence>
<keyword evidence="12 19" id="KW-0067">ATP-binding</keyword>
<keyword evidence="11" id="KW-0418">Kinase</keyword>
<keyword evidence="13 20" id="KW-1133">Transmembrane helix</keyword>
<sequence length="440" mass="49115">MKNLNRLDLSWNKISGSIPKGIGNLKNLMHLDLSSNNLIGSIPTTLAGCSNLQEFLLSHNNLTGQVLHHLADLHSRSTIDLSHNFFSGEIPVLLGYAGFLSVLNLSNNKLTGNISLALINIKVVDLSYNSLKGKIPDSYDQYHPLDTLIGNNDLCGNFKGFPSCHPSTFVSKIKFIVPIAILLGFLALGGFLLSRCMVKNSQSKFTETRDGNLFSIWNHDGHIAYETIIKVTEEFDIKYCIGIGAYGSVYKAELPGGRTVALKKLRKLQDENPAFYICFKNEVKVLSEIRHRNIVKLHGFCLHKRCTFLIYEYIEKGSLLSVLSNNLEAVELDWSKRMNIIKGTAHALSYLHHECIPSILHQDISSKNILLNSEFQAFVSDFGTAKLLDHDSSNQTLVAGTYGYIAPGELFFSCYNSSIFIHDIFHSHLAIQKLILLLIE</sequence>
<keyword evidence="10 19" id="KW-0547">Nucleotide-binding</keyword>
<dbReference type="GO" id="GO:0004674">
    <property type="term" value="F:protein serine/threonine kinase activity"/>
    <property type="evidence" value="ECO:0007669"/>
    <property type="project" value="UniProtKB-KW"/>
</dbReference>
<feature type="binding site" evidence="19">
    <location>
        <position position="263"/>
    </location>
    <ligand>
        <name>ATP</name>
        <dbReference type="ChEBI" id="CHEBI:30616"/>
    </ligand>
</feature>
<evidence type="ECO:0000313" key="22">
    <source>
        <dbReference type="EMBL" id="KAG6697223.1"/>
    </source>
</evidence>
<evidence type="ECO:0000256" key="3">
    <source>
        <dbReference type="ARBA" id="ARBA00022527"/>
    </source>
</evidence>
<dbReference type="Proteomes" id="UP000811246">
    <property type="component" value="Chromosome 9"/>
</dbReference>
<dbReference type="EMBL" id="CM031833">
    <property type="protein sequence ID" value="KAG6697223.1"/>
    <property type="molecule type" value="Genomic_DNA"/>
</dbReference>
<gene>
    <name evidence="22" type="ORF">I3842_09G188200</name>
</gene>
<evidence type="ECO:0000256" key="12">
    <source>
        <dbReference type="ARBA" id="ARBA00022840"/>
    </source>
</evidence>
<dbReference type="InterPro" id="IPR001611">
    <property type="entry name" value="Leu-rich_rpt"/>
</dbReference>